<accession>A0A423WT89</accession>
<organism evidence="2 3">
    <name type="scientific">Cytospora schulzeri</name>
    <dbReference type="NCBI Taxonomy" id="448051"/>
    <lineage>
        <taxon>Eukaryota</taxon>
        <taxon>Fungi</taxon>
        <taxon>Dikarya</taxon>
        <taxon>Ascomycota</taxon>
        <taxon>Pezizomycotina</taxon>
        <taxon>Sordariomycetes</taxon>
        <taxon>Sordariomycetidae</taxon>
        <taxon>Diaporthales</taxon>
        <taxon>Cytosporaceae</taxon>
        <taxon>Cytospora</taxon>
    </lineage>
</organism>
<feature type="domain" description="Heterokaryon incompatibility" evidence="1">
    <location>
        <begin position="22"/>
        <end position="108"/>
    </location>
</feature>
<sequence>MRLINVHDLSMKEFYGHNIPAYAILSHTWGEDEVRLSDMKSKRQHKAYKKAGFAKIEFCCKQAKQDGWDWAWVDTCCIDKTSSAELSEAINSMFQWYSRAMICYAYLVDVELAGDGSDEGEEEQGLFKLIGRSRWFKRGWTLQELIAPIEVEFFDKTWKLLGSKSSWTSFLQETTRIPKEVLRNSAAIREIPVGRRMNWAFDRETTREEDMAYCLLGIFDINMPLLYGEGPKAFMRLQEEIMKHEDDHTLFLWDLPSHTDHGLVIGGGGGGGDHDGLLAKSPRSFSTCPEMNTRKIPPECPWPLVSNRGVQIRFHLKAVPQESWTRLGLRPPVDEDGLTNPLSPRSVQLAALCCQLDHASMQKLLRVGGPTAEGEGEGEGNGESVVALVLWQPRGTGPGVFYRQPARYVRVGINDVLKSWKLTSCLILNSPRSSSGHTCNYRGLSISKGGSDYCETRLVESHEVGLLREYLLSTSHGKGVLHTAIRLDCCFMLNQFTGRLRAGRLPAWPSDEATARKRFRLAEAAMEVATEEVKVTRLGLGPVVRKVWVFGDEALELVLTLFNEGHEGSSGRERGAVLPGAFIFVDIENPPPHARVQVDHIQSSQVRRFAIYK</sequence>
<dbReference type="PANTHER" id="PTHR10622:SF10">
    <property type="entry name" value="HET DOMAIN-CONTAINING PROTEIN"/>
    <property type="match status" value="1"/>
</dbReference>
<comment type="caution">
    <text evidence="2">The sequence shown here is derived from an EMBL/GenBank/DDBJ whole genome shotgun (WGS) entry which is preliminary data.</text>
</comment>
<gene>
    <name evidence="2" type="ORF">VMCG_04023</name>
</gene>
<dbReference type="STRING" id="356882.A0A423WT89"/>
<dbReference type="PANTHER" id="PTHR10622">
    <property type="entry name" value="HET DOMAIN-CONTAINING PROTEIN"/>
    <property type="match status" value="1"/>
</dbReference>
<dbReference type="EMBL" id="LKEA01000009">
    <property type="protein sequence ID" value="ROW06744.1"/>
    <property type="molecule type" value="Genomic_DNA"/>
</dbReference>
<proteinExistence type="predicted"/>
<protein>
    <recommendedName>
        <fullName evidence="1">Heterokaryon incompatibility domain-containing protein</fullName>
    </recommendedName>
</protein>
<dbReference type="OrthoDB" id="20872at2759"/>
<name>A0A423WT89_9PEZI</name>
<evidence type="ECO:0000259" key="1">
    <source>
        <dbReference type="Pfam" id="PF06985"/>
    </source>
</evidence>
<evidence type="ECO:0000313" key="2">
    <source>
        <dbReference type="EMBL" id="ROW06744.1"/>
    </source>
</evidence>
<keyword evidence="3" id="KW-1185">Reference proteome</keyword>
<dbReference type="Pfam" id="PF06985">
    <property type="entry name" value="HET"/>
    <property type="match status" value="1"/>
</dbReference>
<dbReference type="Proteomes" id="UP000283895">
    <property type="component" value="Unassembled WGS sequence"/>
</dbReference>
<evidence type="ECO:0000313" key="3">
    <source>
        <dbReference type="Proteomes" id="UP000283895"/>
    </source>
</evidence>
<reference evidence="2 3" key="1">
    <citation type="submission" date="2015-09" db="EMBL/GenBank/DDBJ databases">
        <title>Host preference determinants of Valsa canker pathogens revealed by comparative genomics.</title>
        <authorList>
            <person name="Yin Z."/>
            <person name="Huang L."/>
        </authorList>
    </citation>
    <scope>NUCLEOTIDE SEQUENCE [LARGE SCALE GENOMIC DNA]</scope>
    <source>
        <strain evidence="2 3">03-1</strain>
    </source>
</reference>
<dbReference type="InterPro" id="IPR010730">
    <property type="entry name" value="HET"/>
</dbReference>
<dbReference type="AlphaFoldDB" id="A0A423WT89"/>